<dbReference type="SUPFAM" id="SSF103473">
    <property type="entry name" value="MFS general substrate transporter"/>
    <property type="match status" value="1"/>
</dbReference>
<dbReference type="RefSeq" id="WP_261299759.1">
    <property type="nucleotide sequence ID" value="NZ_JAMTCD010000030.1"/>
</dbReference>
<feature type="transmembrane region" description="Helical" evidence="8">
    <location>
        <begin position="347"/>
        <end position="371"/>
    </location>
</feature>
<dbReference type="PROSITE" id="PS50850">
    <property type="entry name" value="MFS"/>
    <property type="match status" value="1"/>
</dbReference>
<feature type="transmembrane region" description="Helical" evidence="8">
    <location>
        <begin position="84"/>
        <end position="103"/>
    </location>
</feature>
<keyword evidence="11" id="KW-1185">Reference proteome</keyword>
<comment type="caution">
    <text evidence="10">The sequence shown here is derived from an EMBL/GenBank/DDBJ whole genome shotgun (WGS) entry which is preliminary data.</text>
</comment>
<dbReference type="Proteomes" id="UP001155546">
    <property type="component" value="Unassembled WGS sequence"/>
</dbReference>
<dbReference type="InterPro" id="IPR011701">
    <property type="entry name" value="MFS"/>
</dbReference>
<feature type="transmembrane region" description="Helical" evidence="8">
    <location>
        <begin position="46"/>
        <end position="64"/>
    </location>
</feature>
<keyword evidence="4" id="KW-1003">Cell membrane</keyword>
<feature type="transmembrane region" description="Helical" evidence="8">
    <location>
        <begin position="323"/>
        <end position="341"/>
    </location>
</feature>
<dbReference type="PANTHER" id="PTHR43271:SF1">
    <property type="entry name" value="INNER MEMBRANE TRANSPORT PROTEIN YNFM"/>
    <property type="match status" value="1"/>
</dbReference>
<feature type="transmembrane region" description="Helical" evidence="8">
    <location>
        <begin position="293"/>
        <end position="311"/>
    </location>
</feature>
<keyword evidence="3" id="KW-0813">Transport</keyword>
<feature type="transmembrane region" description="Helical" evidence="8">
    <location>
        <begin position="383"/>
        <end position="401"/>
    </location>
</feature>
<evidence type="ECO:0000256" key="8">
    <source>
        <dbReference type="SAM" id="Phobius"/>
    </source>
</evidence>
<proteinExistence type="inferred from homology"/>
<reference evidence="10" key="1">
    <citation type="journal article" date="2023" name="Int. J. Syst. Evol. Microbiol.">
        <title>&lt;i&gt;Shewanella septentrionalis&lt;/i&gt; sp. nov. and &lt;i&gt;Shewanella holmiensis&lt;/i&gt; sp. nov., isolated from Baltic Sea water and sediments.</title>
        <authorList>
            <person name="Martin-Rodriguez A.J."/>
            <person name="Thorell K."/>
            <person name="Joffre E."/>
            <person name="Jensie-Markopoulos S."/>
            <person name="Moore E.R.B."/>
            <person name="Sjoling A."/>
        </authorList>
    </citation>
    <scope>NUCLEOTIDE SEQUENCE</scope>
    <source>
        <strain evidence="10">SP1S2-7</strain>
    </source>
</reference>
<accession>A0A9X3ARD8</accession>
<keyword evidence="6 8" id="KW-1133">Transmembrane helix</keyword>
<evidence type="ECO:0000313" key="10">
    <source>
        <dbReference type="EMBL" id="MCT7943426.1"/>
    </source>
</evidence>
<feature type="transmembrane region" description="Helical" evidence="8">
    <location>
        <begin position="137"/>
        <end position="158"/>
    </location>
</feature>
<dbReference type="GO" id="GO:0022857">
    <property type="term" value="F:transmembrane transporter activity"/>
    <property type="evidence" value="ECO:0007669"/>
    <property type="project" value="InterPro"/>
</dbReference>
<evidence type="ECO:0000256" key="6">
    <source>
        <dbReference type="ARBA" id="ARBA00022989"/>
    </source>
</evidence>
<dbReference type="Gene3D" id="1.20.1250.20">
    <property type="entry name" value="MFS general substrate transporter like domains"/>
    <property type="match status" value="1"/>
</dbReference>
<name>A0A9X3ARD8_9GAMM</name>
<dbReference type="InterPro" id="IPR036259">
    <property type="entry name" value="MFS_trans_sf"/>
</dbReference>
<feature type="transmembrane region" description="Helical" evidence="8">
    <location>
        <begin position="110"/>
        <end position="131"/>
    </location>
</feature>
<feature type="domain" description="Major facilitator superfamily (MFS) profile" evidence="9">
    <location>
        <begin position="46"/>
        <end position="432"/>
    </location>
</feature>
<comment type="similarity">
    <text evidence="2">Belongs to the major facilitator superfamily.</text>
</comment>
<feature type="transmembrane region" description="Helical" evidence="8">
    <location>
        <begin position="260"/>
        <end position="281"/>
    </location>
</feature>
<evidence type="ECO:0000256" key="4">
    <source>
        <dbReference type="ARBA" id="ARBA00022475"/>
    </source>
</evidence>
<evidence type="ECO:0000256" key="1">
    <source>
        <dbReference type="ARBA" id="ARBA00004651"/>
    </source>
</evidence>
<evidence type="ECO:0000256" key="7">
    <source>
        <dbReference type="ARBA" id="ARBA00023136"/>
    </source>
</evidence>
<dbReference type="Pfam" id="PF07690">
    <property type="entry name" value="MFS_1"/>
    <property type="match status" value="1"/>
</dbReference>
<dbReference type="CDD" id="cd17324">
    <property type="entry name" value="MFS_NepI_like"/>
    <property type="match status" value="1"/>
</dbReference>
<feature type="transmembrane region" description="Helical" evidence="8">
    <location>
        <begin position="201"/>
        <end position="220"/>
    </location>
</feature>
<dbReference type="AlphaFoldDB" id="A0A9X3ARD8"/>
<dbReference type="EMBL" id="JAMTCD010000030">
    <property type="protein sequence ID" value="MCT7943426.1"/>
    <property type="molecule type" value="Genomic_DNA"/>
</dbReference>
<dbReference type="InterPro" id="IPR020846">
    <property type="entry name" value="MFS_dom"/>
</dbReference>
<evidence type="ECO:0000259" key="9">
    <source>
        <dbReference type="PROSITE" id="PS50850"/>
    </source>
</evidence>
<evidence type="ECO:0000256" key="2">
    <source>
        <dbReference type="ARBA" id="ARBA00008335"/>
    </source>
</evidence>
<comment type="subcellular location">
    <subcellularLocation>
        <location evidence="1">Cell membrane</location>
        <topology evidence="1">Multi-pass membrane protein</topology>
    </subcellularLocation>
</comment>
<organism evidence="10 11">
    <name type="scientific">Shewanella holmiensis</name>
    <dbReference type="NCBI Taxonomy" id="2952222"/>
    <lineage>
        <taxon>Bacteria</taxon>
        <taxon>Pseudomonadati</taxon>
        <taxon>Pseudomonadota</taxon>
        <taxon>Gammaproteobacteria</taxon>
        <taxon>Alteromonadales</taxon>
        <taxon>Shewanellaceae</taxon>
        <taxon>Shewanella</taxon>
    </lineage>
</organism>
<protein>
    <submittedName>
        <fullName evidence="10">MFS transporter</fullName>
    </submittedName>
</protein>
<keyword evidence="7 8" id="KW-0472">Membrane</keyword>
<sequence>MANDNVFSLSSFFGHVVIHKDVSVTHSGRISDHEIIPPEYGKQSRLIWALCLASVVIYINLYTVQGMLPLIAEHFDVTGAHSTLVLSVTSFTLAFSLLFYAVISDRVGRLKPIVISLWLLACSNLLLIFVTDFDSLVWVRLLQGVLLAAVPAIAMAYFKEQLAPEFMLKAAATYITANSLGGIFGRLFGGLMSQHLSWQQSMGLVFIVTLIGVAIVTFLLPRREIKPHLVNLSVKPAKLAKLQQDLQGFWGHITDRKMSLVFIIGGLAFMMMVNQFSFIQLHLMALPYELSRFNATLIFLCYLSGTFASYLSAKWIVRFGSIILFKAAFLLMVLGTLLTLVDTLWAIVLGFLITASGFFLTHSCCNSFVAIRAVNHRAKATSLYLCCYYLGAALGGPYLMVFWQHSLWQGVVVGSLTLLAMLALAICLLSRGPLEKPA</sequence>
<keyword evidence="5 8" id="KW-0812">Transmembrane</keyword>
<evidence type="ECO:0000313" key="11">
    <source>
        <dbReference type="Proteomes" id="UP001155546"/>
    </source>
</evidence>
<feature type="transmembrane region" description="Helical" evidence="8">
    <location>
        <begin position="407"/>
        <end position="429"/>
    </location>
</feature>
<feature type="transmembrane region" description="Helical" evidence="8">
    <location>
        <begin position="170"/>
        <end position="189"/>
    </location>
</feature>
<gene>
    <name evidence="10" type="ORF">NE535_16795</name>
</gene>
<evidence type="ECO:0000256" key="3">
    <source>
        <dbReference type="ARBA" id="ARBA00022448"/>
    </source>
</evidence>
<evidence type="ECO:0000256" key="5">
    <source>
        <dbReference type="ARBA" id="ARBA00022692"/>
    </source>
</evidence>
<dbReference type="PANTHER" id="PTHR43271">
    <property type="entry name" value="BLL2771 PROTEIN"/>
    <property type="match status" value="1"/>
</dbReference>
<dbReference type="GO" id="GO:0005886">
    <property type="term" value="C:plasma membrane"/>
    <property type="evidence" value="ECO:0007669"/>
    <property type="project" value="UniProtKB-SubCell"/>
</dbReference>